<dbReference type="AlphaFoldDB" id="A0A3D9H7F2"/>
<protein>
    <submittedName>
        <fullName evidence="1">Uncharacterized protein</fullName>
    </submittedName>
</protein>
<dbReference type="EMBL" id="QRDV01000002">
    <property type="protein sequence ID" value="RED45423.1"/>
    <property type="molecule type" value="Genomic_DNA"/>
</dbReference>
<dbReference type="OrthoDB" id="1364450at2"/>
<organism evidence="1 2">
    <name type="scientific">Winogradskyella eximia</name>
    <dbReference type="NCBI Taxonomy" id="262006"/>
    <lineage>
        <taxon>Bacteria</taxon>
        <taxon>Pseudomonadati</taxon>
        <taxon>Bacteroidota</taxon>
        <taxon>Flavobacteriia</taxon>
        <taxon>Flavobacteriales</taxon>
        <taxon>Flavobacteriaceae</taxon>
        <taxon>Winogradskyella</taxon>
    </lineage>
</organism>
<keyword evidence="2" id="KW-1185">Reference proteome</keyword>
<gene>
    <name evidence="1" type="ORF">DFQ10_102292</name>
</gene>
<comment type="caution">
    <text evidence="1">The sequence shown here is derived from an EMBL/GenBank/DDBJ whole genome shotgun (WGS) entry which is preliminary data.</text>
</comment>
<sequence length="288" mass="34427">MNKHSKVLFLLFSFLFVFGFSQDPKFKNKKIYVSKENFKRKFEASDSLGNIIIGKDTLIEVLSHPDLEGIPVRYEYKDSTFLEEYKKVAFQLYHKDSADTKTMKYWKTPIKIYFSEGMDKKVIKNIMSFTKEIEGAVDSLNISRVKNINEANYFIYYDDDFQFSQKLEKYRKSDYSIYWNKKSQIYKGYMRIIRKRMFSNKLAQEKIKDLFFGSLGWFKRSHELGCNSYFSNCYSENKQMSEFDKQLLQYHYSYGICKGTTKLSFEAQHKRHKKSLKDGRTDIYIINN</sequence>
<evidence type="ECO:0000313" key="1">
    <source>
        <dbReference type="EMBL" id="RED45423.1"/>
    </source>
</evidence>
<evidence type="ECO:0000313" key="2">
    <source>
        <dbReference type="Proteomes" id="UP000256980"/>
    </source>
</evidence>
<name>A0A3D9H7F2_9FLAO</name>
<reference evidence="1 2" key="1">
    <citation type="submission" date="2018-07" db="EMBL/GenBank/DDBJ databases">
        <title>Genomic Encyclopedia of Type Strains, Phase III (KMG-III): the genomes of soil and plant-associated and newly described type strains.</title>
        <authorList>
            <person name="Whitman W."/>
        </authorList>
    </citation>
    <scope>NUCLEOTIDE SEQUENCE [LARGE SCALE GENOMIC DNA]</scope>
    <source>
        <strain evidence="1 2">CECT 7946</strain>
    </source>
</reference>
<accession>A0A3D9H7F2</accession>
<dbReference type="Proteomes" id="UP000256980">
    <property type="component" value="Unassembled WGS sequence"/>
</dbReference>
<dbReference type="RefSeq" id="WP_115816725.1">
    <property type="nucleotide sequence ID" value="NZ_QRDV01000002.1"/>
</dbReference>
<proteinExistence type="predicted"/>